<proteinExistence type="predicted"/>
<dbReference type="Proteomes" id="UP000572212">
    <property type="component" value="Unassembled WGS sequence"/>
</dbReference>
<dbReference type="EMBL" id="JACHON010000004">
    <property type="protein sequence ID" value="MBB6512639.1"/>
    <property type="molecule type" value="Genomic_DNA"/>
</dbReference>
<name>A0A841RJG0_9BACI</name>
<dbReference type="AlphaFoldDB" id="A0A841RJG0"/>
<organism evidence="1 2">
    <name type="scientific">Gracilibacillus halotolerans</name>
    <dbReference type="NCBI Taxonomy" id="74386"/>
    <lineage>
        <taxon>Bacteria</taxon>
        <taxon>Bacillati</taxon>
        <taxon>Bacillota</taxon>
        <taxon>Bacilli</taxon>
        <taxon>Bacillales</taxon>
        <taxon>Bacillaceae</taxon>
        <taxon>Gracilibacillus</taxon>
    </lineage>
</organism>
<dbReference type="InterPro" id="IPR010461">
    <property type="entry name" value="ComK"/>
</dbReference>
<sequence length="196" mass="22919">MEKTVVISPHTLAVVGEELNNGQFYTTIMSFHEEDDQEIDLSAKKVMDIACREFGISLRGLIEGSKMLSRITHKPPIAIDRVSGMYFFPTESPQNRSCSWIAHSHVLELEKTERGTNIIFKNGRELFVPASYHTIINQLYRTAQFRYLLTNKMEDIWNEHEYVSESTWLHPAYTRKRQIRRLNYHSIPTDDNQIKE</sequence>
<evidence type="ECO:0000313" key="1">
    <source>
        <dbReference type="EMBL" id="MBB6512639.1"/>
    </source>
</evidence>
<accession>A0A841RJG0</accession>
<keyword evidence="2" id="KW-1185">Reference proteome</keyword>
<dbReference type="GO" id="GO:0030420">
    <property type="term" value="P:establishment of competence for transformation"/>
    <property type="evidence" value="ECO:0007669"/>
    <property type="project" value="InterPro"/>
</dbReference>
<protein>
    <submittedName>
        <fullName evidence="1">Competence protein ComK</fullName>
    </submittedName>
</protein>
<dbReference type="RefSeq" id="WP_184246226.1">
    <property type="nucleotide sequence ID" value="NZ_BAAACU010000028.1"/>
</dbReference>
<evidence type="ECO:0000313" key="2">
    <source>
        <dbReference type="Proteomes" id="UP000572212"/>
    </source>
</evidence>
<comment type="caution">
    <text evidence="1">The sequence shown here is derived from an EMBL/GenBank/DDBJ whole genome shotgun (WGS) entry which is preliminary data.</text>
</comment>
<gene>
    <name evidence="1" type="ORF">GGQ92_001425</name>
</gene>
<dbReference type="Pfam" id="PF06338">
    <property type="entry name" value="ComK"/>
    <property type="match status" value="1"/>
</dbReference>
<reference evidence="1 2" key="1">
    <citation type="submission" date="2020-08" db="EMBL/GenBank/DDBJ databases">
        <title>Genomic Encyclopedia of Type Strains, Phase IV (KMG-IV): sequencing the most valuable type-strain genomes for metagenomic binning, comparative biology and taxonomic classification.</title>
        <authorList>
            <person name="Goeker M."/>
        </authorList>
    </citation>
    <scope>NUCLEOTIDE SEQUENCE [LARGE SCALE GENOMIC DNA]</scope>
    <source>
        <strain evidence="1 2">DSM 11805</strain>
    </source>
</reference>